<dbReference type="PANTHER" id="PTHR10954">
    <property type="entry name" value="RIBONUCLEASE H2 SUBUNIT A"/>
    <property type="match status" value="1"/>
</dbReference>
<evidence type="ECO:0000256" key="2">
    <source>
        <dbReference type="ARBA" id="ARBA00001946"/>
    </source>
</evidence>
<comment type="catalytic activity">
    <reaction evidence="1 12 13">
        <text>Endonucleolytic cleavage to 5'-phosphomonoester.</text>
        <dbReference type="EC" id="3.1.26.4"/>
    </reaction>
</comment>
<organism evidence="15 16">
    <name type="scientific">Ferrimicrobium acidiphilum DSM 19497</name>
    <dbReference type="NCBI Taxonomy" id="1121877"/>
    <lineage>
        <taxon>Bacteria</taxon>
        <taxon>Bacillati</taxon>
        <taxon>Actinomycetota</taxon>
        <taxon>Acidimicrobiia</taxon>
        <taxon>Acidimicrobiales</taxon>
        <taxon>Acidimicrobiaceae</taxon>
        <taxon>Ferrimicrobium</taxon>
    </lineage>
</organism>
<evidence type="ECO:0000256" key="11">
    <source>
        <dbReference type="ARBA" id="ARBA00023211"/>
    </source>
</evidence>
<dbReference type="PROSITE" id="PS51975">
    <property type="entry name" value="RNASE_H_2"/>
    <property type="match status" value="1"/>
</dbReference>
<comment type="cofactor">
    <cofactor evidence="12">
        <name>Mn(2+)</name>
        <dbReference type="ChEBI" id="CHEBI:29035"/>
    </cofactor>
    <cofactor evidence="12">
        <name>Mg(2+)</name>
        <dbReference type="ChEBI" id="CHEBI:18420"/>
    </cofactor>
    <text evidence="12">Manganese or magnesium. Binds 1 divalent metal ion per monomer in the absence of substrate. May bind a second metal ion after substrate binding.</text>
</comment>
<dbReference type="InterPro" id="IPR022898">
    <property type="entry name" value="RNase_HII"/>
</dbReference>
<dbReference type="InterPro" id="IPR036397">
    <property type="entry name" value="RNaseH_sf"/>
</dbReference>
<dbReference type="GO" id="GO:0046872">
    <property type="term" value="F:metal ion binding"/>
    <property type="evidence" value="ECO:0007669"/>
    <property type="project" value="UniProtKB-KW"/>
</dbReference>
<evidence type="ECO:0000313" key="16">
    <source>
        <dbReference type="Proteomes" id="UP000032336"/>
    </source>
</evidence>
<dbReference type="OrthoDB" id="9803420at2"/>
<feature type="binding site" evidence="12">
    <location>
        <position position="15"/>
    </location>
    <ligand>
        <name>a divalent metal cation</name>
        <dbReference type="ChEBI" id="CHEBI:60240"/>
    </ligand>
</feature>
<dbReference type="Proteomes" id="UP000032336">
    <property type="component" value="Unassembled WGS sequence"/>
</dbReference>
<dbReference type="GO" id="GO:0005737">
    <property type="term" value="C:cytoplasm"/>
    <property type="evidence" value="ECO:0007669"/>
    <property type="project" value="UniProtKB-SubCell"/>
</dbReference>
<name>A0A0D8FY28_9ACTN</name>
<evidence type="ECO:0000256" key="4">
    <source>
        <dbReference type="ARBA" id="ARBA00004496"/>
    </source>
</evidence>
<reference evidence="15 16" key="1">
    <citation type="submission" date="2015-01" db="EMBL/GenBank/DDBJ databases">
        <title>Draft genome of the acidophilic iron oxidizer Ferrimicrobium acidiphilum strain T23.</title>
        <authorList>
            <person name="Poehlein A."/>
            <person name="Eisen S."/>
            <person name="Schloemann M."/>
            <person name="Johnson B.D."/>
            <person name="Daniel R."/>
            <person name="Muehling M."/>
        </authorList>
    </citation>
    <scope>NUCLEOTIDE SEQUENCE [LARGE SCALE GENOMIC DNA]</scope>
    <source>
        <strain evidence="15 16">T23</strain>
    </source>
</reference>
<accession>A0A0D8FY28</accession>
<evidence type="ECO:0000256" key="6">
    <source>
        <dbReference type="ARBA" id="ARBA00022490"/>
    </source>
</evidence>
<dbReference type="GO" id="GO:0043137">
    <property type="term" value="P:DNA replication, removal of RNA primer"/>
    <property type="evidence" value="ECO:0007669"/>
    <property type="project" value="TreeGrafter"/>
</dbReference>
<dbReference type="Pfam" id="PF01351">
    <property type="entry name" value="RNase_HII"/>
    <property type="match status" value="1"/>
</dbReference>
<evidence type="ECO:0000256" key="10">
    <source>
        <dbReference type="ARBA" id="ARBA00022801"/>
    </source>
</evidence>
<feature type="domain" description="RNase H type-2" evidence="14">
    <location>
        <begin position="8"/>
        <end position="211"/>
    </location>
</feature>
<gene>
    <name evidence="15" type="primary">rnhB</name>
    <name evidence="15" type="ORF">FEAC_01650</name>
</gene>
<evidence type="ECO:0000259" key="14">
    <source>
        <dbReference type="PROSITE" id="PS51975"/>
    </source>
</evidence>
<evidence type="ECO:0000256" key="5">
    <source>
        <dbReference type="ARBA" id="ARBA00007383"/>
    </source>
</evidence>
<evidence type="ECO:0000256" key="1">
    <source>
        <dbReference type="ARBA" id="ARBA00000077"/>
    </source>
</evidence>
<dbReference type="PATRIC" id="fig|1121877.4.peg.177"/>
<dbReference type="InterPro" id="IPR012337">
    <property type="entry name" value="RNaseH-like_sf"/>
</dbReference>
<evidence type="ECO:0000256" key="8">
    <source>
        <dbReference type="ARBA" id="ARBA00022723"/>
    </source>
</evidence>
<evidence type="ECO:0000256" key="7">
    <source>
        <dbReference type="ARBA" id="ARBA00022722"/>
    </source>
</evidence>
<evidence type="ECO:0000256" key="13">
    <source>
        <dbReference type="RuleBase" id="RU003515"/>
    </source>
</evidence>
<dbReference type="GO" id="GO:0004523">
    <property type="term" value="F:RNA-DNA hybrid ribonuclease activity"/>
    <property type="evidence" value="ECO:0007669"/>
    <property type="project" value="UniProtKB-UniRule"/>
</dbReference>
<dbReference type="RefSeq" id="WP_152623000.1">
    <property type="nucleotide sequence ID" value="NZ_JXUW01000001.1"/>
</dbReference>
<dbReference type="PANTHER" id="PTHR10954:SF18">
    <property type="entry name" value="RIBONUCLEASE HII"/>
    <property type="match status" value="1"/>
</dbReference>
<sequence>MGVTSLSPVYIGIDEVGRGAWAGPLAVGAASGDPEAAAQVLRRRRGEGFYDSKALSAQRREVALSQLREVGISFAVGFASASEIDTVGLTQALAMAARRGLQELASRLAEPRDEQLLLLDGKTNYLEGARVETIVGGDRVHPLIAAASIAAKVARDGLMVDLDFELPYWDLSSSKGYGSRRHRCGLVWLGPSVEHRRSFRPVQELTAPASGRFFSPRSAKLDLLK</sequence>
<dbReference type="GO" id="GO:0032299">
    <property type="term" value="C:ribonuclease H2 complex"/>
    <property type="evidence" value="ECO:0007669"/>
    <property type="project" value="TreeGrafter"/>
</dbReference>
<proteinExistence type="inferred from homology"/>
<keyword evidence="6" id="KW-0963">Cytoplasm</keyword>
<comment type="caution">
    <text evidence="15">The sequence shown here is derived from an EMBL/GenBank/DDBJ whole genome shotgun (WGS) entry which is preliminary data.</text>
</comment>
<dbReference type="GO" id="GO:0003723">
    <property type="term" value="F:RNA binding"/>
    <property type="evidence" value="ECO:0007669"/>
    <property type="project" value="UniProtKB-UniRule"/>
</dbReference>
<feature type="binding site" evidence="12">
    <location>
        <position position="120"/>
    </location>
    <ligand>
        <name>a divalent metal cation</name>
        <dbReference type="ChEBI" id="CHEBI:60240"/>
    </ligand>
</feature>
<keyword evidence="10 12" id="KW-0378">Hydrolase</keyword>
<dbReference type="GO" id="GO:0006298">
    <property type="term" value="P:mismatch repair"/>
    <property type="evidence" value="ECO:0007669"/>
    <property type="project" value="TreeGrafter"/>
</dbReference>
<protein>
    <recommendedName>
        <fullName evidence="13">Ribonuclease</fullName>
        <ecNumber evidence="13">3.1.26.4</ecNumber>
    </recommendedName>
</protein>
<evidence type="ECO:0000256" key="12">
    <source>
        <dbReference type="PROSITE-ProRule" id="PRU01319"/>
    </source>
</evidence>
<keyword evidence="8 12" id="KW-0479">Metal-binding</keyword>
<dbReference type="SUPFAM" id="SSF53098">
    <property type="entry name" value="Ribonuclease H-like"/>
    <property type="match status" value="1"/>
</dbReference>
<dbReference type="InterPro" id="IPR024567">
    <property type="entry name" value="RNase_HII/HIII_dom"/>
</dbReference>
<dbReference type="STRING" id="1121877.FEAC_01650"/>
<dbReference type="Gene3D" id="3.30.420.10">
    <property type="entry name" value="Ribonuclease H-like superfamily/Ribonuclease H"/>
    <property type="match status" value="1"/>
</dbReference>
<comment type="similarity">
    <text evidence="5 13">Belongs to the RNase HII family.</text>
</comment>
<evidence type="ECO:0000256" key="3">
    <source>
        <dbReference type="ARBA" id="ARBA00004065"/>
    </source>
</evidence>
<comment type="function">
    <text evidence="3 13">Endonuclease that specifically degrades the RNA of RNA-DNA hybrids.</text>
</comment>
<dbReference type="EMBL" id="JXUW01000001">
    <property type="protein sequence ID" value="KJE78173.1"/>
    <property type="molecule type" value="Genomic_DNA"/>
</dbReference>
<keyword evidence="9 12" id="KW-0255">Endonuclease</keyword>
<dbReference type="InterPro" id="IPR001352">
    <property type="entry name" value="RNase_HII/HIII"/>
</dbReference>
<dbReference type="AlphaFoldDB" id="A0A0D8FY28"/>
<keyword evidence="7 12" id="KW-0540">Nuclease</keyword>
<dbReference type="EC" id="3.1.26.4" evidence="13"/>
<evidence type="ECO:0000313" key="15">
    <source>
        <dbReference type="EMBL" id="KJE78173.1"/>
    </source>
</evidence>
<keyword evidence="11" id="KW-0464">Manganese</keyword>
<comment type="subcellular location">
    <subcellularLocation>
        <location evidence="4">Cytoplasm</location>
    </subcellularLocation>
</comment>
<evidence type="ECO:0000256" key="9">
    <source>
        <dbReference type="ARBA" id="ARBA00022759"/>
    </source>
</evidence>
<dbReference type="CDD" id="cd07182">
    <property type="entry name" value="RNase_HII_bacteria_HII_like"/>
    <property type="match status" value="1"/>
</dbReference>
<dbReference type="eggNOG" id="COG0164">
    <property type="taxonomic scope" value="Bacteria"/>
</dbReference>
<comment type="cofactor">
    <cofactor evidence="2">
        <name>Mg(2+)</name>
        <dbReference type="ChEBI" id="CHEBI:18420"/>
    </cofactor>
</comment>
<dbReference type="GeneID" id="78371520"/>
<keyword evidence="16" id="KW-1185">Reference proteome</keyword>
<feature type="binding site" evidence="12">
    <location>
        <position position="14"/>
    </location>
    <ligand>
        <name>a divalent metal cation</name>
        <dbReference type="ChEBI" id="CHEBI:60240"/>
    </ligand>
</feature>